<keyword evidence="3" id="KW-1185">Reference proteome</keyword>
<accession>A0A699ZW94</accession>
<comment type="caution">
    <text evidence="2">The sequence shown here is derived from an EMBL/GenBank/DDBJ whole genome shotgun (WGS) entry which is preliminary data.</text>
</comment>
<protein>
    <submittedName>
        <fullName evidence="2">Uncharacterized protein</fullName>
    </submittedName>
</protein>
<proteinExistence type="predicted"/>
<feature type="transmembrane region" description="Helical" evidence="1">
    <location>
        <begin position="119"/>
        <end position="152"/>
    </location>
</feature>
<dbReference type="AlphaFoldDB" id="A0A699ZW94"/>
<sequence>MDAGELGRDAFNNACSPAIAAAPAAGSQDDDQATCRLCWGVEDDEEDMEGGLVSSGVAGHARITGPVSKSAAVSMQLGVRGLVAGLKLGQQLVRDHGQAVTQALVMVAEVVGRPAAQVLWIQVFTAVTFFLACELVYSALLGALLGAVVGFTQGYVMTIRHHTSLGLHLAGHLARLAVKGGLKLGRWAVGAGVLLRKLAARGLITP</sequence>
<organism evidence="2 3">
    <name type="scientific">Haematococcus lacustris</name>
    <name type="common">Green alga</name>
    <name type="synonym">Haematococcus pluvialis</name>
    <dbReference type="NCBI Taxonomy" id="44745"/>
    <lineage>
        <taxon>Eukaryota</taxon>
        <taxon>Viridiplantae</taxon>
        <taxon>Chlorophyta</taxon>
        <taxon>core chlorophytes</taxon>
        <taxon>Chlorophyceae</taxon>
        <taxon>CS clade</taxon>
        <taxon>Chlamydomonadales</taxon>
        <taxon>Haematococcaceae</taxon>
        <taxon>Haematococcus</taxon>
    </lineage>
</organism>
<evidence type="ECO:0000256" key="1">
    <source>
        <dbReference type="SAM" id="Phobius"/>
    </source>
</evidence>
<name>A0A699ZW94_HAELA</name>
<evidence type="ECO:0000313" key="3">
    <source>
        <dbReference type="Proteomes" id="UP000485058"/>
    </source>
</evidence>
<keyword evidence="1" id="KW-0812">Transmembrane</keyword>
<dbReference type="Proteomes" id="UP000485058">
    <property type="component" value="Unassembled WGS sequence"/>
</dbReference>
<evidence type="ECO:0000313" key="2">
    <source>
        <dbReference type="EMBL" id="GFH26761.1"/>
    </source>
</evidence>
<keyword evidence="1" id="KW-1133">Transmembrane helix</keyword>
<dbReference type="EMBL" id="BLLF01003232">
    <property type="protein sequence ID" value="GFH26761.1"/>
    <property type="molecule type" value="Genomic_DNA"/>
</dbReference>
<reference evidence="2 3" key="1">
    <citation type="submission" date="2020-02" db="EMBL/GenBank/DDBJ databases">
        <title>Draft genome sequence of Haematococcus lacustris strain NIES-144.</title>
        <authorList>
            <person name="Morimoto D."/>
            <person name="Nakagawa S."/>
            <person name="Yoshida T."/>
            <person name="Sawayama S."/>
        </authorList>
    </citation>
    <scope>NUCLEOTIDE SEQUENCE [LARGE SCALE GENOMIC DNA]</scope>
    <source>
        <strain evidence="2 3">NIES-144</strain>
    </source>
</reference>
<keyword evidence="1" id="KW-0472">Membrane</keyword>
<gene>
    <name evidence="2" type="ORF">HaLaN_24964</name>
</gene>